<evidence type="ECO:0000259" key="2">
    <source>
        <dbReference type="Pfam" id="PF25914"/>
    </source>
</evidence>
<dbReference type="AlphaFoldDB" id="A0AAX6T797"/>
<name>A0AAX6T797_HETGA</name>
<sequence>MRDNDLLGDRGETTEEELEERLRQVKDNSLLGPGAQDFSNYYCETVGITCFDEAEYMIESEQRDSPSWTLGNLSDPSSSDSRRPNLEPKDSLFSRLFRERVENPQSMSTLSTSSTSHESTTEALMEDPSTRT</sequence>
<feature type="compositionally biased region" description="Basic and acidic residues" evidence="1">
    <location>
        <begin position="80"/>
        <end position="102"/>
    </location>
</feature>
<accession>A0AAX6T797</accession>
<gene>
    <name evidence="4" type="primary">LOC110350258</name>
</gene>
<protein>
    <submittedName>
        <fullName evidence="4">E3 ubiquitin-protein ligase RLIM-like</fullName>
    </submittedName>
</protein>
<dbReference type="Pfam" id="PF25914">
    <property type="entry name" value="RNF6_N"/>
    <property type="match status" value="1"/>
</dbReference>
<reference evidence="4" key="1">
    <citation type="submission" date="2025-08" db="UniProtKB">
        <authorList>
            <consortium name="RefSeq"/>
        </authorList>
    </citation>
    <scope>IDENTIFICATION</scope>
</reference>
<feature type="region of interest" description="Disordered" evidence="1">
    <location>
        <begin position="60"/>
        <end position="132"/>
    </location>
</feature>
<dbReference type="InterPro" id="IPR058896">
    <property type="entry name" value="RNF6/12_N"/>
</dbReference>
<dbReference type="GeneID" id="110350258"/>
<keyword evidence="3" id="KW-1185">Reference proteome</keyword>
<dbReference type="RefSeq" id="XP_021118112.1">
    <property type="nucleotide sequence ID" value="XM_021262453.1"/>
</dbReference>
<evidence type="ECO:0000256" key="1">
    <source>
        <dbReference type="SAM" id="MobiDB-lite"/>
    </source>
</evidence>
<feature type="domain" description="E3 ubiquitin-protein ligase RNF6/12 N-terminal" evidence="2">
    <location>
        <begin position="1"/>
        <end position="29"/>
    </location>
</feature>
<evidence type="ECO:0000313" key="3">
    <source>
        <dbReference type="Proteomes" id="UP000694906"/>
    </source>
</evidence>
<proteinExistence type="predicted"/>
<feature type="compositionally biased region" description="Low complexity" evidence="1">
    <location>
        <begin position="106"/>
        <end position="118"/>
    </location>
</feature>
<organism evidence="3 4">
    <name type="scientific">Heterocephalus glaber</name>
    <name type="common">Naked mole rat</name>
    <dbReference type="NCBI Taxonomy" id="10181"/>
    <lineage>
        <taxon>Eukaryota</taxon>
        <taxon>Metazoa</taxon>
        <taxon>Chordata</taxon>
        <taxon>Craniata</taxon>
        <taxon>Vertebrata</taxon>
        <taxon>Euteleostomi</taxon>
        <taxon>Mammalia</taxon>
        <taxon>Eutheria</taxon>
        <taxon>Euarchontoglires</taxon>
        <taxon>Glires</taxon>
        <taxon>Rodentia</taxon>
        <taxon>Hystricomorpha</taxon>
        <taxon>Bathyergidae</taxon>
        <taxon>Heterocephalus</taxon>
    </lineage>
</organism>
<dbReference type="Proteomes" id="UP000694906">
    <property type="component" value="Unplaced"/>
</dbReference>
<evidence type="ECO:0000313" key="4">
    <source>
        <dbReference type="RefSeq" id="XP_021118112.1"/>
    </source>
</evidence>